<dbReference type="AlphaFoldDB" id="A0A1S4KTW5"/>
<accession>A0A1S4KTW5</accession>
<reference evidence="3" key="1">
    <citation type="submission" date="2008-03" db="EMBL/GenBank/DDBJ databases">
        <title>Annotation of Ixodes scapularis.</title>
        <authorList>
            <consortium name="Ixodes scapularis Genome Project Consortium"/>
            <person name="Caler E."/>
            <person name="Hannick L.I."/>
            <person name="Bidwell S."/>
            <person name="Joardar V."/>
            <person name="Thiagarajan M."/>
            <person name="Amedeo P."/>
            <person name="Galinsky K.J."/>
            <person name="Schobel S."/>
            <person name="Inman J."/>
            <person name="Hostetler J."/>
            <person name="Miller J."/>
            <person name="Hammond M."/>
            <person name="Megy K."/>
            <person name="Lawson D."/>
            <person name="Kodira C."/>
            <person name="Sutton G."/>
            <person name="Meyer J."/>
            <person name="Hill C.A."/>
            <person name="Birren B."/>
            <person name="Nene V."/>
            <person name="Collins F."/>
            <person name="Alarcon-Chaidez F."/>
            <person name="Wikel S."/>
            <person name="Strausberg R."/>
        </authorList>
    </citation>
    <scope>NUCLEOTIDE SEQUENCE [LARGE SCALE GENOMIC DNA]</scope>
    <source>
        <strain evidence="3">Wikel</strain>
    </source>
</reference>
<keyword evidence="3" id="KW-1185">Reference proteome</keyword>
<name>A0A1S4KTW5_IXOSC</name>
<sequence>MPAESLARLSKSATPSETLHPWQTTSRLHSSGILRLIKFHQSPLSGGPTLFTIINELSE</sequence>
<evidence type="ECO:0000256" key="1">
    <source>
        <dbReference type="SAM" id="MobiDB-lite"/>
    </source>
</evidence>
<dbReference type="VEuPathDB" id="VectorBase:ISCI004294"/>
<proteinExistence type="predicted"/>
<evidence type="ECO:0000313" key="3">
    <source>
        <dbReference type="Proteomes" id="UP000001555"/>
    </source>
</evidence>
<dbReference type="EMBL" id="ABJB010308935">
    <property type="status" value="NOT_ANNOTATED_CDS"/>
    <property type="molecule type" value="Genomic_DNA"/>
</dbReference>
<dbReference type="InParanoid" id="A0A1S4KTW5"/>
<organism evidence="2 3">
    <name type="scientific">Ixodes scapularis</name>
    <name type="common">Black-legged tick</name>
    <name type="synonym">Deer tick</name>
    <dbReference type="NCBI Taxonomy" id="6945"/>
    <lineage>
        <taxon>Eukaryota</taxon>
        <taxon>Metazoa</taxon>
        <taxon>Ecdysozoa</taxon>
        <taxon>Arthropoda</taxon>
        <taxon>Chelicerata</taxon>
        <taxon>Arachnida</taxon>
        <taxon>Acari</taxon>
        <taxon>Parasitiformes</taxon>
        <taxon>Ixodida</taxon>
        <taxon>Ixodoidea</taxon>
        <taxon>Ixodidae</taxon>
        <taxon>Ixodinae</taxon>
        <taxon>Ixodes</taxon>
    </lineage>
</organism>
<dbReference type="EnsemblMetazoa" id="ISCW004294-RA">
    <property type="protein sequence ID" value="ISCW004294-PA"/>
    <property type="gene ID" value="ISCW004294"/>
</dbReference>
<dbReference type="VEuPathDB" id="VectorBase:ISCW004294"/>
<protein>
    <submittedName>
        <fullName evidence="2">Uncharacterized protein</fullName>
    </submittedName>
</protein>
<dbReference type="Proteomes" id="UP000001555">
    <property type="component" value="Unassembled WGS sequence"/>
</dbReference>
<evidence type="ECO:0000313" key="2">
    <source>
        <dbReference type="EnsemblMetazoa" id="ISCW004294-PA"/>
    </source>
</evidence>
<feature type="region of interest" description="Disordered" evidence="1">
    <location>
        <begin position="1"/>
        <end position="24"/>
    </location>
</feature>
<reference evidence="2" key="2">
    <citation type="submission" date="2020-05" db="UniProtKB">
        <authorList>
            <consortium name="EnsemblMetazoa"/>
        </authorList>
    </citation>
    <scope>IDENTIFICATION</scope>
    <source>
        <strain evidence="2">wikel</strain>
    </source>
</reference>
<feature type="compositionally biased region" description="Polar residues" evidence="1">
    <location>
        <begin position="11"/>
        <end position="24"/>
    </location>
</feature>